<name>A0A2N0ZEB0_9BACI</name>
<organism evidence="2 3">
    <name type="scientific">Cytobacillus horneckiae</name>
    <dbReference type="NCBI Taxonomy" id="549687"/>
    <lineage>
        <taxon>Bacteria</taxon>
        <taxon>Bacillati</taxon>
        <taxon>Bacillota</taxon>
        <taxon>Bacilli</taxon>
        <taxon>Bacillales</taxon>
        <taxon>Bacillaceae</taxon>
        <taxon>Cytobacillus</taxon>
    </lineage>
</organism>
<feature type="signal peptide" evidence="1">
    <location>
        <begin position="1"/>
        <end position="17"/>
    </location>
</feature>
<comment type="caution">
    <text evidence="2">The sequence shown here is derived from an EMBL/GenBank/DDBJ whole genome shotgun (WGS) entry which is preliminary data.</text>
</comment>
<dbReference type="PROSITE" id="PS51257">
    <property type="entry name" value="PROKAR_LIPOPROTEIN"/>
    <property type="match status" value="1"/>
</dbReference>
<sequence>MRKLTMLALLLLLTACANESTEDDKSKEVKASADVVTAKAEDVPWEKYTAQEVYDLVEGGKEVYSLEYAEPLEEEFFRLYEAGELTSEWGNYLYVFGAELTSKHPEKEEYLKLIANAGVSVKNENYDEAKSKMEHAEALRDSN</sequence>
<protein>
    <recommendedName>
        <fullName evidence="4">Lipoprotein</fullName>
    </recommendedName>
</protein>
<proteinExistence type="predicted"/>
<evidence type="ECO:0008006" key="4">
    <source>
        <dbReference type="Google" id="ProtNLM"/>
    </source>
</evidence>
<reference evidence="2 3" key="1">
    <citation type="journal article" date="2010" name="Int. J. Syst. Evol. Microbiol.">
        <title>Bacillus horneckiae sp. nov., isolated from a spacecraft-assembly clean room.</title>
        <authorList>
            <person name="Vaishampayan P."/>
            <person name="Probst A."/>
            <person name="Krishnamurthi S."/>
            <person name="Ghosh S."/>
            <person name="Osman S."/>
            <person name="McDowall A."/>
            <person name="Ruckmani A."/>
            <person name="Mayilraj S."/>
            <person name="Venkateswaran K."/>
        </authorList>
    </citation>
    <scope>NUCLEOTIDE SEQUENCE [LARGE SCALE GENOMIC DNA]</scope>
    <source>
        <strain evidence="3">1PO1SC</strain>
    </source>
</reference>
<dbReference type="AlphaFoldDB" id="A0A2N0ZEB0"/>
<evidence type="ECO:0000313" key="3">
    <source>
        <dbReference type="Proteomes" id="UP000233343"/>
    </source>
</evidence>
<evidence type="ECO:0000313" key="2">
    <source>
        <dbReference type="EMBL" id="PKG27835.1"/>
    </source>
</evidence>
<feature type="chain" id="PRO_5014916428" description="Lipoprotein" evidence="1">
    <location>
        <begin position="18"/>
        <end position="143"/>
    </location>
</feature>
<dbReference type="EMBL" id="PISD01000036">
    <property type="protein sequence ID" value="PKG27835.1"/>
    <property type="molecule type" value="Genomic_DNA"/>
</dbReference>
<keyword evidence="1" id="KW-0732">Signal</keyword>
<evidence type="ECO:0000256" key="1">
    <source>
        <dbReference type="SAM" id="SignalP"/>
    </source>
</evidence>
<gene>
    <name evidence="2" type="ORF">CWS20_17245</name>
</gene>
<accession>A0A2N0ZEB0</accession>
<keyword evidence="3" id="KW-1185">Reference proteome</keyword>
<dbReference type="Proteomes" id="UP000233343">
    <property type="component" value="Unassembled WGS sequence"/>
</dbReference>